<comment type="caution">
    <text evidence="1">The sequence shown here is derived from an EMBL/GenBank/DDBJ whole genome shotgun (WGS) entry which is preliminary data.</text>
</comment>
<accession>A0ACB7NWJ3</accession>
<proteinExistence type="predicted"/>
<evidence type="ECO:0000313" key="2">
    <source>
        <dbReference type="Proteomes" id="UP000724584"/>
    </source>
</evidence>
<gene>
    <name evidence="1" type="ORF">F5144DRAFT_337071</name>
</gene>
<name>A0ACB7NWJ3_9PEZI</name>
<keyword evidence="2" id="KW-1185">Reference proteome</keyword>
<dbReference type="Proteomes" id="UP000724584">
    <property type="component" value="Unassembled WGS sequence"/>
</dbReference>
<reference evidence="1 2" key="1">
    <citation type="journal article" date="2021" name="Nat. Commun.">
        <title>Genetic determinants of endophytism in the Arabidopsis root mycobiome.</title>
        <authorList>
            <person name="Mesny F."/>
            <person name="Miyauchi S."/>
            <person name="Thiergart T."/>
            <person name="Pickel B."/>
            <person name="Atanasova L."/>
            <person name="Karlsson M."/>
            <person name="Huettel B."/>
            <person name="Barry K.W."/>
            <person name="Haridas S."/>
            <person name="Chen C."/>
            <person name="Bauer D."/>
            <person name="Andreopoulos W."/>
            <person name="Pangilinan J."/>
            <person name="LaButti K."/>
            <person name="Riley R."/>
            <person name="Lipzen A."/>
            <person name="Clum A."/>
            <person name="Drula E."/>
            <person name="Henrissat B."/>
            <person name="Kohler A."/>
            <person name="Grigoriev I.V."/>
            <person name="Martin F.M."/>
            <person name="Hacquard S."/>
        </authorList>
    </citation>
    <scope>NUCLEOTIDE SEQUENCE [LARGE SCALE GENOMIC DNA]</scope>
    <source>
        <strain evidence="1 2">MPI-SDFR-AT-0079</strain>
    </source>
</reference>
<protein>
    <submittedName>
        <fullName evidence="1">Uncharacterized protein</fullName>
    </submittedName>
</protein>
<evidence type="ECO:0000313" key="1">
    <source>
        <dbReference type="EMBL" id="KAH6622728.1"/>
    </source>
</evidence>
<dbReference type="EMBL" id="JAGIZQ010000006">
    <property type="protein sequence ID" value="KAH6622728.1"/>
    <property type="molecule type" value="Genomic_DNA"/>
</dbReference>
<sequence>MFESASRRPSAISHQPSAISHQPSAISHQPSAISHQPSAISHQPSAISHQPSAIGHQPFCGARRDGAATPASLSPEEELFFFKGMNVICIGTLLSLELWSIISI</sequence>
<organism evidence="1 2">
    <name type="scientific">Chaetomium tenue</name>
    <dbReference type="NCBI Taxonomy" id="1854479"/>
    <lineage>
        <taxon>Eukaryota</taxon>
        <taxon>Fungi</taxon>
        <taxon>Dikarya</taxon>
        <taxon>Ascomycota</taxon>
        <taxon>Pezizomycotina</taxon>
        <taxon>Sordariomycetes</taxon>
        <taxon>Sordariomycetidae</taxon>
        <taxon>Sordariales</taxon>
        <taxon>Chaetomiaceae</taxon>
        <taxon>Chaetomium</taxon>
    </lineage>
</organism>